<feature type="transmembrane region" description="Helical" evidence="1">
    <location>
        <begin position="131"/>
        <end position="157"/>
    </location>
</feature>
<keyword evidence="3" id="KW-1185">Reference proteome</keyword>
<accession>A0A9J6P8V3</accession>
<keyword evidence="1" id="KW-0812">Transmembrane</keyword>
<keyword evidence="1" id="KW-1133">Transmembrane helix</keyword>
<feature type="transmembrane region" description="Helical" evidence="1">
    <location>
        <begin position="291"/>
        <end position="310"/>
    </location>
</feature>
<dbReference type="AlphaFoldDB" id="A0A9J6P8V3"/>
<evidence type="ECO:0000313" key="3">
    <source>
        <dbReference type="Proteomes" id="UP001055804"/>
    </source>
</evidence>
<proteinExistence type="predicted"/>
<dbReference type="RefSeq" id="WP_269332187.1">
    <property type="nucleotide sequence ID" value="NZ_JAMZFT010000002.1"/>
</dbReference>
<comment type="caution">
    <text evidence="2">The sequence shown here is derived from an EMBL/GenBank/DDBJ whole genome shotgun (WGS) entry which is preliminary data.</text>
</comment>
<feature type="transmembrane region" description="Helical" evidence="1">
    <location>
        <begin position="169"/>
        <end position="193"/>
    </location>
</feature>
<keyword evidence="1" id="KW-0472">Membrane</keyword>
<gene>
    <name evidence="2" type="ORF">NJQ99_07365</name>
</gene>
<dbReference type="EMBL" id="JAMZFT010000002">
    <property type="protein sequence ID" value="MCP1336220.1"/>
    <property type="molecule type" value="Genomic_DNA"/>
</dbReference>
<evidence type="ECO:0000313" key="2">
    <source>
        <dbReference type="EMBL" id="MCP1336220.1"/>
    </source>
</evidence>
<reference evidence="2" key="1">
    <citation type="submission" date="2022-06" db="EMBL/GenBank/DDBJ databases">
        <title>Isolation and Genomics of Futiania mangrovii gen. nov., sp. nov., a Rare and Metabolically-versatile member in the Class Alphaproteobacteria.</title>
        <authorList>
            <person name="Liu L."/>
            <person name="Huang W.-C."/>
            <person name="Pan J."/>
            <person name="Li J."/>
            <person name="Huang Y."/>
            <person name="Du H."/>
            <person name="Liu Y."/>
            <person name="Li M."/>
        </authorList>
    </citation>
    <scope>NUCLEOTIDE SEQUENCE</scope>
    <source>
        <strain evidence="2">FT118</strain>
    </source>
</reference>
<feature type="transmembrane region" description="Helical" evidence="1">
    <location>
        <begin position="59"/>
        <end position="77"/>
    </location>
</feature>
<feature type="transmembrane region" description="Helical" evidence="1">
    <location>
        <begin position="84"/>
        <end position="111"/>
    </location>
</feature>
<evidence type="ECO:0000256" key="1">
    <source>
        <dbReference type="SAM" id="Phobius"/>
    </source>
</evidence>
<feature type="transmembrane region" description="Helical" evidence="1">
    <location>
        <begin position="219"/>
        <end position="239"/>
    </location>
</feature>
<dbReference type="Proteomes" id="UP001055804">
    <property type="component" value="Unassembled WGS sequence"/>
</dbReference>
<protein>
    <submittedName>
        <fullName evidence="2">Uncharacterized protein</fullName>
    </submittedName>
</protein>
<name>A0A9J6P8V3_9PROT</name>
<sequence length="314" mass="30915">MMAGRLRTPAAGVWLALGAGAWLGAGLAALIAAGSLPAADVAALGRAGAAPLAARWETLLPVVLWLMLAWQVLAASGRPLWHGAALMALVTLNPVLLYGGLGTPGGAWTMLATLLLLDGLARLDRDEGQAGWLLVAGGAALLPPAGPAGLALGLALLPAALLAGHRGPGVPAALALLTVPMATTALFVGYGAWVTEAGGVDPALAGRLWLPPLPAPETAMAAGAGALAAAPVVPVAMLLRGRDLPRLALLAPFAAVIWASDGGAETLAAAFGALASASVAALAADERTRFGALLTTGACVAGTAVAWTVVLRGM</sequence>
<organism evidence="2 3">
    <name type="scientific">Futiania mangrovi</name>
    <dbReference type="NCBI Taxonomy" id="2959716"/>
    <lineage>
        <taxon>Bacteria</taxon>
        <taxon>Pseudomonadati</taxon>
        <taxon>Pseudomonadota</taxon>
        <taxon>Alphaproteobacteria</taxon>
        <taxon>Futianiales</taxon>
        <taxon>Futianiaceae</taxon>
        <taxon>Futiania</taxon>
    </lineage>
</organism>
<feature type="transmembrane region" description="Helical" evidence="1">
    <location>
        <begin position="244"/>
        <end position="260"/>
    </location>
</feature>